<evidence type="ECO:0000313" key="4">
    <source>
        <dbReference type="Proteomes" id="UP000887572"/>
    </source>
</evidence>
<accession>A0A914H7K5</accession>
<proteinExistence type="predicted"/>
<evidence type="ECO:0000259" key="3">
    <source>
        <dbReference type="PROSITE" id="PS50001"/>
    </source>
</evidence>
<keyword evidence="2" id="KW-1133">Transmembrane helix</keyword>
<dbReference type="Proteomes" id="UP000887572">
    <property type="component" value="Unplaced"/>
</dbReference>
<dbReference type="PROSITE" id="PS50001">
    <property type="entry name" value="SH2"/>
    <property type="match status" value="1"/>
</dbReference>
<evidence type="ECO:0000256" key="1">
    <source>
        <dbReference type="PROSITE-ProRule" id="PRU00191"/>
    </source>
</evidence>
<keyword evidence="2" id="KW-0472">Membrane</keyword>
<evidence type="ECO:0000313" key="5">
    <source>
        <dbReference type="WBParaSite" id="Gr19_v10_g14750.t1"/>
    </source>
</evidence>
<feature type="transmembrane region" description="Helical" evidence="2">
    <location>
        <begin position="533"/>
        <end position="554"/>
    </location>
</feature>
<organism evidence="4 5">
    <name type="scientific">Globodera rostochiensis</name>
    <name type="common">Golden nematode worm</name>
    <name type="synonym">Heterodera rostochiensis</name>
    <dbReference type="NCBI Taxonomy" id="31243"/>
    <lineage>
        <taxon>Eukaryota</taxon>
        <taxon>Metazoa</taxon>
        <taxon>Ecdysozoa</taxon>
        <taxon>Nematoda</taxon>
        <taxon>Chromadorea</taxon>
        <taxon>Rhabditida</taxon>
        <taxon>Tylenchina</taxon>
        <taxon>Tylenchomorpha</taxon>
        <taxon>Tylenchoidea</taxon>
        <taxon>Heteroderidae</taxon>
        <taxon>Heteroderinae</taxon>
        <taxon>Globodera</taxon>
    </lineage>
</organism>
<feature type="transmembrane region" description="Helical" evidence="2">
    <location>
        <begin position="560"/>
        <end position="581"/>
    </location>
</feature>
<dbReference type="SMART" id="SM00252">
    <property type="entry name" value="SH2"/>
    <property type="match status" value="1"/>
</dbReference>
<dbReference type="SUPFAM" id="SSF55550">
    <property type="entry name" value="SH2 domain"/>
    <property type="match status" value="1"/>
</dbReference>
<dbReference type="AlphaFoldDB" id="A0A914H7K5"/>
<dbReference type="WBParaSite" id="Gr19_v10_g14750.t1">
    <property type="protein sequence ID" value="Gr19_v10_g14750.t1"/>
    <property type="gene ID" value="Gr19_v10_g14750"/>
</dbReference>
<feature type="transmembrane region" description="Helical" evidence="2">
    <location>
        <begin position="588"/>
        <end position="608"/>
    </location>
</feature>
<dbReference type="InterPro" id="IPR000980">
    <property type="entry name" value="SH2"/>
</dbReference>
<reference evidence="5" key="1">
    <citation type="submission" date="2022-11" db="UniProtKB">
        <authorList>
            <consortium name="WormBaseParasite"/>
        </authorList>
    </citation>
    <scope>IDENTIFICATION</scope>
</reference>
<dbReference type="InterPro" id="IPR036860">
    <property type="entry name" value="SH2_dom_sf"/>
</dbReference>
<protein>
    <submittedName>
        <fullName evidence="5">SH2 domain-containing protein</fullName>
    </submittedName>
</protein>
<name>A0A914H7K5_GLORO</name>
<keyword evidence="4" id="KW-1185">Reference proteome</keyword>
<keyword evidence="1" id="KW-0727">SH2 domain</keyword>
<dbReference type="Gene3D" id="3.30.505.10">
    <property type="entry name" value="SH2 domain"/>
    <property type="match status" value="1"/>
</dbReference>
<sequence length="630" mass="72372">MTESSSSSTLESELAMWQLPYYHGLLLNADFRQLLTSDGDFLVRRGHGTSGQERILVLSMNVCSRLRHVIFRQRRGLVAVDFRRESGFDTIQSFVDAHLGQADSISDQELVVLIRAINRKKWTLPSVLDISEQQPLLMDKLDVSDSDWMDILVWIGRVEVATKFALINAKFNNWVDIQLTERKWAIGELSICRAKDGTGAEVLCSNNGSNRKMLSMPNTPLPGSIIGFQSITIRYIDQSVVTFLRNIRRLFTLDICLELSILYTEDQSWRIMAQEIWPLLKDGVCTLVNMKKNHFSMMRKYISPTVLFDCANLRRIYSHMLPQCPTDNDSADALPAARDLYTWLHVTRSGDFPVVLALYKWKPKWQSMLDSLTKTFREAYIGVNFIVLCTFPFVYDAQFNLVNKLTNERMALATRSANDGTDAVLMRFPNGIAVETWAAYANEPLTNYVHIDFGDANIGPLPSSSHPMKAADGNRPEVEVKNSNCLTPCSWYVYTMNSGSETSWYHHIVTLLYAFYSYPIMPAFYSYPIMPAFYSYPIMPAFYSYPIMPAFYSYPIMPAFYSYPIMPAFYSYPIMAAFYSYPIMPAFYSYPIMAAFYSYPIMAAFYRWGICLNFITHSYMYSARAKYFRP</sequence>
<evidence type="ECO:0000256" key="2">
    <source>
        <dbReference type="SAM" id="Phobius"/>
    </source>
</evidence>
<feature type="domain" description="SH2" evidence="3">
    <location>
        <begin position="21"/>
        <end position="117"/>
    </location>
</feature>
<keyword evidence="2" id="KW-0812">Transmembrane</keyword>
<feature type="transmembrane region" description="Helical" evidence="2">
    <location>
        <begin position="504"/>
        <end position="521"/>
    </location>
</feature>